<gene>
    <name evidence="1" type="ORF">MNBD_BACTEROID04-1292</name>
</gene>
<dbReference type="PANTHER" id="PTHR30575:SF0">
    <property type="entry name" value="XAA-ARG DIPEPTIDASE"/>
    <property type="match status" value="1"/>
</dbReference>
<feature type="non-terminal residue" evidence="1">
    <location>
        <position position="93"/>
    </location>
</feature>
<protein>
    <submittedName>
        <fullName evidence="1">Peptidase M20D, amidohydrolase</fullName>
    </submittedName>
</protein>
<sequence length="93" mass="10134">MKTKLLLIVALSLTITTSFSQKKINKTKQAVISSVEGHKADLINISDEIWSLAETAFEENKSSKLLADYAEKQGFKVERGVAGIPTAFVATYG</sequence>
<dbReference type="EMBL" id="UOER01000696">
    <property type="protein sequence ID" value="VAW27236.1"/>
    <property type="molecule type" value="Genomic_DNA"/>
</dbReference>
<accession>A0A3B0V5K1</accession>
<dbReference type="GO" id="GO:0016805">
    <property type="term" value="F:dipeptidase activity"/>
    <property type="evidence" value="ECO:0007669"/>
    <property type="project" value="TreeGrafter"/>
</dbReference>
<dbReference type="SUPFAM" id="SSF53187">
    <property type="entry name" value="Zn-dependent exopeptidases"/>
    <property type="match status" value="1"/>
</dbReference>
<reference evidence="1" key="1">
    <citation type="submission" date="2018-06" db="EMBL/GenBank/DDBJ databases">
        <authorList>
            <person name="Zhirakovskaya E."/>
        </authorList>
    </citation>
    <scope>NUCLEOTIDE SEQUENCE</scope>
</reference>
<dbReference type="Gene3D" id="3.40.630.10">
    <property type="entry name" value="Zn peptidases"/>
    <property type="match status" value="1"/>
</dbReference>
<keyword evidence="1" id="KW-0378">Hydrolase</keyword>
<dbReference type="GO" id="GO:0071713">
    <property type="term" value="F:para-aminobenzoyl-glutamate hydrolase activity"/>
    <property type="evidence" value="ECO:0007669"/>
    <property type="project" value="TreeGrafter"/>
</dbReference>
<proteinExistence type="predicted"/>
<dbReference type="PANTHER" id="PTHR30575">
    <property type="entry name" value="PEPTIDASE M20"/>
    <property type="match status" value="1"/>
</dbReference>
<evidence type="ECO:0000313" key="1">
    <source>
        <dbReference type="EMBL" id="VAW27236.1"/>
    </source>
</evidence>
<dbReference type="AlphaFoldDB" id="A0A3B0V5K1"/>
<organism evidence="1">
    <name type="scientific">hydrothermal vent metagenome</name>
    <dbReference type="NCBI Taxonomy" id="652676"/>
    <lineage>
        <taxon>unclassified sequences</taxon>
        <taxon>metagenomes</taxon>
        <taxon>ecological metagenomes</taxon>
    </lineage>
</organism>
<name>A0A3B0V5K1_9ZZZZ</name>
<dbReference type="GO" id="GO:0005737">
    <property type="term" value="C:cytoplasm"/>
    <property type="evidence" value="ECO:0007669"/>
    <property type="project" value="TreeGrafter"/>
</dbReference>
<dbReference type="InterPro" id="IPR052030">
    <property type="entry name" value="Peptidase_M20/M20A_hydrolases"/>
</dbReference>
<dbReference type="GO" id="GO:0046657">
    <property type="term" value="P:folic acid catabolic process"/>
    <property type="evidence" value="ECO:0007669"/>
    <property type="project" value="TreeGrafter"/>
</dbReference>